<dbReference type="GO" id="GO:0035514">
    <property type="term" value="F:DNA demethylase activity"/>
    <property type="evidence" value="ECO:0007669"/>
    <property type="project" value="InterPro"/>
</dbReference>
<dbReference type="Pfam" id="PF15628">
    <property type="entry name" value="RRM_DME"/>
    <property type="match status" value="1"/>
</dbReference>
<name>A0A835FEY7_9POAL</name>
<comment type="cofactor">
    <cofactor evidence="1">
        <name>[4Fe-4S] cluster</name>
        <dbReference type="ChEBI" id="CHEBI:49883"/>
    </cofactor>
</comment>
<dbReference type="GO" id="GO:0006281">
    <property type="term" value="P:DNA repair"/>
    <property type="evidence" value="ECO:0007669"/>
    <property type="project" value="InterPro"/>
</dbReference>
<feature type="compositionally biased region" description="Basic and acidic residues" evidence="5">
    <location>
        <begin position="280"/>
        <end position="289"/>
    </location>
</feature>
<feature type="region of interest" description="Disordered" evidence="5">
    <location>
        <begin position="280"/>
        <end position="306"/>
    </location>
</feature>
<dbReference type="AlphaFoldDB" id="A0A835FEY7"/>
<dbReference type="Proteomes" id="UP000636709">
    <property type="component" value="Unassembled WGS sequence"/>
</dbReference>
<protein>
    <recommendedName>
        <fullName evidence="6">Demeter RRM-fold domain-containing protein</fullName>
    </recommendedName>
</protein>
<dbReference type="EMBL" id="JACEFO010000955">
    <property type="protein sequence ID" value="KAF8751972.1"/>
    <property type="molecule type" value="Genomic_DNA"/>
</dbReference>
<dbReference type="Gene3D" id="1.10.1670.10">
    <property type="entry name" value="Helix-hairpin-Helix base-excision DNA repair enzymes (C-terminal)"/>
    <property type="match status" value="1"/>
</dbReference>
<evidence type="ECO:0000256" key="3">
    <source>
        <dbReference type="ARBA" id="ARBA00023004"/>
    </source>
</evidence>
<dbReference type="GO" id="GO:0019104">
    <property type="term" value="F:DNA N-glycosylase activity"/>
    <property type="evidence" value="ECO:0007669"/>
    <property type="project" value="InterPro"/>
</dbReference>
<dbReference type="OrthoDB" id="5607at2759"/>
<dbReference type="InterPro" id="IPR023170">
    <property type="entry name" value="HhH_base_excis_C"/>
</dbReference>
<dbReference type="GO" id="GO:0141166">
    <property type="term" value="P:chromosomal 5-methylcytosine DNA demethylation pathway"/>
    <property type="evidence" value="ECO:0007669"/>
    <property type="project" value="InterPro"/>
</dbReference>
<evidence type="ECO:0000313" key="7">
    <source>
        <dbReference type="EMBL" id="KAF8751972.1"/>
    </source>
</evidence>
<reference evidence="7" key="1">
    <citation type="submission" date="2020-07" db="EMBL/GenBank/DDBJ databases">
        <title>Genome sequence and genetic diversity analysis of an under-domesticated orphan crop, white fonio (Digitaria exilis).</title>
        <authorList>
            <person name="Bennetzen J.L."/>
            <person name="Chen S."/>
            <person name="Ma X."/>
            <person name="Wang X."/>
            <person name="Yssel A.E.J."/>
            <person name="Chaluvadi S.R."/>
            <person name="Johnson M."/>
            <person name="Gangashetty P."/>
            <person name="Hamidou F."/>
            <person name="Sanogo M.D."/>
            <person name="Zwaenepoel A."/>
            <person name="Wallace J."/>
            <person name="Van De Peer Y."/>
            <person name="Van Deynze A."/>
        </authorList>
    </citation>
    <scope>NUCLEOTIDE SEQUENCE</scope>
    <source>
        <tissue evidence="7">Leaves</tissue>
    </source>
</reference>
<dbReference type="PANTHER" id="PTHR46213:SF4">
    <property type="entry name" value="OS02G0496500 PROTEIN"/>
    <property type="match status" value="1"/>
</dbReference>
<gene>
    <name evidence="7" type="ORF">HU200_012003</name>
</gene>
<comment type="caution">
    <text evidence="7">The sequence shown here is derived from an EMBL/GenBank/DDBJ whole genome shotgun (WGS) entry which is preliminary data.</text>
</comment>
<dbReference type="GO" id="GO:0046872">
    <property type="term" value="F:metal ion binding"/>
    <property type="evidence" value="ECO:0007669"/>
    <property type="project" value="UniProtKB-KW"/>
</dbReference>
<proteinExistence type="predicted"/>
<evidence type="ECO:0000259" key="6">
    <source>
        <dbReference type="Pfam" id="PF15628"/>
    </source>
</evidence>
<dbReference type="InterPro" id="IPR011257">
    <property type="entry name" value="DNA_glycosylase"/>
</dbReference>
<dbReference type="SUPFAM" id="SSF48150">
    <property type="entry name" value="DNA-glycosylase"/>
    <property type="match status" value="1"/>
</dbReference>
<evidence type="ECO:0000256" key="5">
    <source>
        <dbReference type="SAM" id="MobiDB-lite"/>
    </source>
</evidence>
<evidence type="ECO:0000313" key="8">
    <source>
        <dbReference type="Proteomes" id="UP000636709"/>
    </source>
</evidence>
<keyword evidence="3" id="KW-0408">Iron</keyword>
<feature type="domain" description="Demeter RRM-fold" evidence="6">
    <location>
        <begin position="207"/>
        <end position="271"/>
    </location>
</feature>
<keyword evidence="2" id="KW-0479">Metal-binding</keyword>
<evidence type="ECO:0000256" key="4">
    <source>
        <dbReference type="ARBA" id="ARBA00023014"/>
    </source>
</evidence>
<accession>A0A835FEY7</accession>
<dbReference type="InterPro" id="IPR028925">
    <property type="entry name" value="RRM_DME"/>
</dbReference>
<keyword evidence="8" id="KW-1185">Reference proteome</keyword>
<dbReference type="PANTHER" id="PTHR46213">
    <property type="entry name" value="TRANSCRIPTIONAL ACTIVATOR DEMETER"/>
    <property type="match status" value="1"/>
</dbReference>
<keyword evidence="4" id="KW-0411">Iron-sulfur</keyword>
<organism evidence="7 8">
    <name type="scientific">Digitaria exilis</name>
    <dbReference type="NCBI Taxonomy" id="1010633"/>
    <lineage>
        <taxon>Eukaryota</taxon>
        <taxon>Viridiplantae</taxon>
        <taxon>Streptophyta</taxon>
        <taxon>Embryophyta</taxon>
        <taxon>Tracheophyta</taxon>
        <taxon>Spermatophyta</taxon>
        <taxon>Magnoliopsida</taxon>
        <taxon>Liliopsida</taxon>
        <taxon>Poales</taxon>
        <taxon>Poaceae</taxon>
        <taxon>PACMAD clade</taxon>
        <taxon>Panicoideae</taxon>
        <taxon>Panicodae</taxon>
        <taxon>Paniceae</taxon>
        <taxon>Anthephorinae</taxon>
        <taxon>Digitaria</taxon>
    </lineage>
</organism>
<evidence type="ECO:0000256" key="1">
    <source>
        <dbReference type="ARBA" id="ARBA00001966"/>
    </source>
</evidence>
<dbReference type="GO" id="GO:0051536">
    <property type="term" value="F:iron-sulfur cluster binding"/>
    <property type="evidence" value="ECO:0007669"/>
    <property type="project" value="UniProtKB-KW"/>
</dbReference>
<dbReference type="InterPro" id="IPR044811">
    <property type="entry name" value="DME/ROS1"/>
</dbReference>
<sequence>MGIIIGIQLQNIAVGRHLRDLLMRDMSHDNIFGNGGNDTCFPHACKECSGWNIHGIGVKSADCIRLLSLRHKAFPVDVNVARIVTRLGWVKLQPLNGVEFHLINSKSLPPPEKHEHGEQQASMVASGGFLLPNDGYMPNSQYMYQHQIEISSTAEMLPIHNCEPIVEMPQSPENEYKEAPKGQEDSYKDIEDIVPEGVHYDGEIDLCSNHTSSRHPITIPRECIGMLDRRIVYFGQTRHDIEECFKKGYVCVRGFHRRTRTPMRICSTLHVTNTIKKVAVKKEGGEKQARTSPEGNSKEKKAHSPN</sequence>
<evidence type="ECO:0000256" key="2">
    <source>
        <dbReference type="ARBA" id="ARBA00022723"/>
    </source>
</evidence>